<keyword evidence="2" id="KW-1185">Reference proteome</keyword>
<dbReference type="EMBL" id="JAGKQQ010000001">
    <property type="protein sequence ID" value="MBP3957974.1"/>
    <property type="molecule type" value="Genomic_DNA"/>
</dbReference>
<dbReference type="RefSeq" id="WP_210657537.1">
    <property type="nucleotide sequence ID" value="NZ_JAGKQQ010000001.1"/>
</dbReference>
<proteinExistence type="predicted"/>
<accession>A0ABS5BW88</accession>
<comment type="caution">
    <text evidence="1">The sequence shown here is derived from an EMBL/GenBank/DDBJ whole genome shotgun (WGS) entry which is preliminary data.</text>
</comment>
<sequence length="99" mass="10894">MTREEIAETLLGTMMPETRKLWSYSFGSATALVEIIFRPKSFVMILDVGKIAACFQEPFRKISWQQEVGDGPDSPSIVIEGGVGGKLVQAVFILRDAEG</sequence>
<evidence type="ECO:0000313" key="1">
    <source>
        <dbReference type="EMBL" id="MBP3957974.1"/>
    </source>
</evidence>
<gene>
    <name evidence="1" type="ORF">J8F10_22190</name>
</gene>
<evidence type="ECO:0000313" key="2">
    <source>
        <dbReference type="Proteomes" id="UP000676565"/>
    </source>
</evidence>
<dbReference type="Proteomes" id="UP000676565">
    <property type="component" value="Unassembled WGS sequence"/>
</dbReference>
<reference evidence="1 2" key="1">
    <citation type="submission" date="2021-04" db="EMBL/GenBank/DDBJ databases">
        <authorList>
            <person name="Ivanova A."/>
        </authorList>
    </citation>
    <scope>NUCLEOTIDE SEQUENCE [LARGE SCALE GENOMIC DNA]</scope>
    <source>
        <strain evidence="1 2">G18</strain>
    </source>
</reference>
<name>A0ABS5BW88_9BACT</name>
<organism evidence="1 2">
    <name type="scientific">Gemmata palustris</name>
    <dbReference type="NCBI Taxonomy" id="2822762"/>
    <lineage>
        <taxon>Bacteria</taxon>
        <taxon>Pseudomonadati</taxon>
        <taxon>Planctomycetota</taxon>
        <taxon>Planctomycetia</taxon>
        <taxon>Gemmatales</taxon>
        <taxon>Gemmataceae</taxon>
        <taxon>Gemmata</taxon>
    </lineage>
</organism>
<protein>
    <submittedName>
        <fullName evidence="1">Uncharacterized protein</fullName>
    </submittedName>
</protein>